<name>A0A699K1G7_TANCI</name>
<protein>
    <recommendedName>
        <fullName evidence="3">Reverse transcriptase domain-containing protein</fullName>
    </recommendedName>
</protein>
<keyword evidence="1" id="KW-0175">Coiled coil</keyword>
<evidence type="ECO:0000256" key="1">
    <source>
        <dbReference type="SAM" id="Coils"/>
    </source>
</evidence>
<feature type="non-terminal residue" evidence="2">
    <location>
        <position position="351"/>
    </location>
</feature>
<dbReference type="EMBL" id="BKCJ010473131">
    <property type="protein sequence ID" value="GFA70971.1"/>
    <property type="molecule type" value="Genomic_DNA"/>
</dbReference>
<sequence>MKRESRGFFGVETSLFSTTLIHEQLSQGENPTRPVRTQHTPTVIETSPQLQNISNTYRKTRTKTRRMGIRIPQSNIPTSVVDEAIIKDMHDGLERATTTASSLKAEQGSERVSSLKNELKITKDVYNKALLTLTKRVKKLEKQLKHKRHKVVIDSLEDEEPSLVNEDSPKLGRMIEEIDEDENVNLVKSSEQWEAHEIVEHIMDFSIANPQKAQKLYAEELAMDTARQEQENIDLEKALELQKPFSKAKVRNNMCTYLKNQRGYKQSYFKGMSYKEIRPIFESVWDQNHAFVPKDSEIEKEVMKRSRFNLQGDKIKTYMRIVPDEEVAIDAIPLATKPPIIVDWKIISEGK</sequence>
<evidence type="ECO:0000313" key="2">
    <source>
        <dbReference type="EMBL" id="GFA70971.1"/>
    </source>
</evidence>
<dbReference type="AlphaFoldDB" id="A0A699K1G7"/>
<comment type="caution">
    <text evidence="2">The sequence shown here is derived from an EMBL/GenBank/DDBJ whole genome shotgun (WGS) entry which is preliminary data.</text>
</comment>
<organism evidence="2">
    <name type="scientific">Tanacetum cinerariifolium</name>
    <name type="common">Dalmatian daisy</name>
    <name type="synonym">Chrysanthemum cinerariifolium</name>
    <dbReference type="NCBI Taxonomy" id="118510"/>
    <lineage>
        <taxon>Eukaryota</taxon>
        <taxon>Viridiplantae</taxon>
        <taxon>Streptophyta</taxon>
        <taxon>Embryophyta</taxon>
        <taxon>Tracheophyta</taxon>
        <taxon>Spermatophyta</taxon>
        <taxon>Magnoliopsida</taxon>
        <taxon>eudicotyledons</taxon>
        <taxon>Gunneridae</taxon>
        <taxon>Pentapetalae</taxon>
        <taxon>asterids</taxon>
        <taxon>campanulids</taxon>
        <taxon>Asterales</taxon>
        <taxon>Asteraceae</taxon>
        <taxon>Asteroideae</taxon>
        <taxon>Anthemideae</taxon>
        <taxon>Anthemidinae</taxon>
        <taxon>Tanacetum</taxon>
    </lineage>
</organism>
<gene>
    <name evidence="2" type="ORF">Tci_642943</name>
</gene>
<accession>A0A699K1G7</accession>
<proteinExistence type="predicted"/>
<reference evidence="2" key="1">
    <citation type="journal article" date="2019" name="Sci. Rep.">
        <title>Draft genome of Tanacetum cinerariifolium, the natural source of mosquito coil.</title>
        <authorList>
            <person name="Yamashiro T."/>
            <person name="Shiraishi A."/>
            <person name="Satake H."/>
            <person name="Nakayama K."/>
        </authorList>
    </citation>
    <scope>NUCLEOTIDE SEQUENCE</scope>
</reference>
<evidence type="ECO:0008006" key="3">
    <source>
        <dbReference type="Google" id="ProtNLM"/>
    </source>
</evidence>
<feature type="coiled-coil region" evidence="1">
    <location>
        <begin position="123"/>
        <end position="150"/>
    </location>
</feature>